<keyword evidence="2" id="KW-1185">Reference proteome</keyword>
<evidence type="ECO:0000313" key="2">
    <source>
        <dbReference type="Proteomes" id="UP000248764"/>
    </source>
</evidence>
<gene>
    <name evidence="1" type="ORF">C1I92_02925</name>
</gene>
<dbReference type="EMBL" id="POTW01000004">
    <property type="protein sequence ID" value="PZF86171.1"/>
    <property type="molecule type" value="Genomic_DNA"/>
</dbReference>
<proteinExistence type="predicted"/>
<name>A0A2W2BEY9_9ACTN</name>
<reference evidence="1 2" key="1">
    <citation type="submission" date="2018-01" db="EMBL/GenBank/DDBJ databases">
        <title>Draft genome sequence of Jiangella sp. GTF31.</title>
        <authorList>
            <person name="Sahin N."/>
            <person name="Ay H."/>
            <person name="Saygin H."/>
        </authorList>
    </citation>
    <scope>NUCLEOTIDE SEQUENCE [LARGE SCALE GENOMIC DNA]</scope>
    <source>
        <strain evidence="1 2">GTF31</strain>
    </source>
</reference>
<dbReference type="Proteomes" id="UP000248764">
    <property type="component" value="Unassembled WGS sequence"/>
</dbReference>
<protein>
    <submittedName>
        <fullName evidence="1">HSP18 transcriptional regulator</fullName>
    </submittedName>
</protein>
<sequence length="195" mass="20567">MARLADLGRAVEPRADGADRAQLLGALEVLREIRERVAGIEAPLIAAARDAGASWAQLAPALGVTSRQAAERRYLRLDPTPGGATAEGRVRAVRGRRAGQRAVTAWARSNAAELRRLAGQVSTTSGLTDAAQSHADELGDALGGDDPATLLPLLETASEHLRESHPDLADHIDTLTTAAEDRRVAATADHQDRTP</sequence>
<dbReference type="AlphaFoldDB" id="A0A2W2BEY9"/>
<comment type="caution">
    <text evidence="1">The sequence shown here is derived from an EMBL/GenBank/DDBJ whole genome shotgun (WGS) entry which is preliminary data.</text>
</comment>
<accession>A0A2W2BEY9</accession>
<organism evidence="1 2">
    <name type="scientific">Jiangella anatolica</name>
    <dbReference type="NCBI Taxonomy" id="2670374"/>
    <lineage>
        <taxon>Bacteria</taxon>
        <taxon>Bacillati</taxon>
        <taxon>Actinomycetota</taxon>
        <taxon>Actinomycetes</taxon>
        <taxon>Jiangellales</taxon>
        <taxon>Jiangellaceae</taxon>
        <taxon>Jiangella</taxon>
    </lineage>
</organism>
<evidence type="ECO:0000313" key="1">
    <source>
        <dbReference type="EMBL" id="PZF86171.1"/>
    </source>
</evidence>